<evidence type="ECO:0000313" key="7">
    <source>
        <dbReference type="EMBL" id="KHN69179.1"/>
    </source>
</evidence>
<dbReference type="GeneID" id="26262317"/>
<keyword evidence="2 4" id="KW-0689">Ribosomal protein</keyword>
<gene>
    <name evidence="6" type="ORF">M896_091040</name>
    <name evidence="7" type="ORF">M896_091070</name>
</gene>
<evidence type="ECO:0000256" key="1">
    <source>
        <dbReference type="ARBA" id="ARBA00009106"/>
    </source>
</evidence>
<organism evidence="7 8">
    <name type="scientific">Ordospora colligata OC4</name>
    <dbReference type="NCBI Taxonomy" id="1354746"/>
    <lineage>
        <taxon>Eukaryota</taxon>
        <taxon>Fungi</taxon>
        <taxon>Fungi incertae sedis</taxon>
        <taxon>Microsporidia</taxon>
        <taxon>Ordosporidae</taxon>
        <taxon>Ordospora</taxon>
    </lineage>
</organism>
<dbReference type="STRING" id="1354746.A0A0B2UIW8"/>
<dbReference type="InterPro" id="IPR004977">
    <property type="entry name" value="Ribosomal_eS25"/>
</dbReference>
<evidence type="ECO:0000313" key="8">
    <source>
        <dbReference type="Proteomes" id="UP000031056"/>
    </source>
</evidence>
<dbReference type="AlphaFoldDB" id="A0A0B2UIW8"/>
<evidence type="ECO:0000256" key="4">
    <source>
        <dbReference type="RuleBase" id="RU366057"/>
    </source>
</evidence>
<accession>A0A0B2UIW8</accession>
<dbReference type="Proteomes" id="UP000031056">
    <property type="component" value="Unassembled WGS sequence"/>
</dbReference>
<evidence type="ECO:0000256" key="5">
    <source>
        <dbReference type="SAM" id="MobiDB-lite"/>
    </source>
</evidence>
<dbReference type="EMBL" id="JOKQ01000009">
    <property type="protein sequence ID" value="KHN69179.1"/>
    <property type="molecule type" value="Genomic_DNA"/>
</dbReference>
<dbReference type="PANTHER" id="PTHR12850">
    <property type="entry name" value="40S RIBOSOMAL PROTEIN S25"/>
    <property type="match status" value="1"/>
</dbReference>
<keyword evidence="3 4" id="KW-0687">Ribonucleoprotein</keyword>
<dbReference type="RefSeq" id="XP_014563221.1">
    <property type="nucleotide sequence ID" value="XM_014707735.1"/>
</dbReference>
<dbReference type="HOGENOM" id="CLU_129470_3_0_1"/>
<feature type="compositionally biased region" description="Basic and acidic residues" evidence="5">
    <location>
        <begin position="1"/>
        <end position="13"/>
    </location>
</feature>
<dbReference type="GeneID" id="26262320"/>
<dbReference type="GO" id="GO:1990904">
    <property type="term" value="C:ribonucleoprotein complex"/>
    <property type="evidence" value="ECO:0007669"/>
    <property type="project" value="UniProtKB-KW"/>
</dbReference>
<sequence>MVKKSQESKEKKALKAASGTRKDKKKWGEAKKKEDVRKIVTVSEELLGKVRKEVVRARMVTRFSVGSRHNLNLGVAENVLRHLCMEGVIEKVRGNPRITVYAAVKEKESVNAVASVEVVSEAV</sequence>
<comment type="similarity">
    <text evidence="1 4">Belongs to the eukaryotic ribosomal protein eS25 family.</text>
</comment>
<protein>
    <recommendedName>
        <fullName evidence="4">40S ribosomal protein S25</fullName>
    </recommendedName>
</protein>
<dbReference type="Pfam" id="PF03297">
    <property type="entry name" value="Ribosomal_S25"/>
    <property type="match status" value="1"/>
</dbReference>
<dbReference type="RefSeq" id="XP_014563218.1">
    <property type="nucleotide sequence ID" value="XM_014707732.1"/>
</dbReference>
<evidence type="ECO:0000256" key="2">
    <source>
        <dbReference type="ARBA" id="ARBA00022980"/>
    </source>
</evidence>
<dbReference type="OrthoDB" id="10263513at2759"/>
<keyword evidence="8" id="KW-1185">Reference proteome</keyword>
<dbReference type="InParanoid" id="A0A0B2UIW8"/>
<proteinExistence type="inferred from homology"/>
<evidence type="ECO:0000256" key="3">
    <source>
        <dbReference type="ARBA" id="ARBA00023274"/>
    </source>
</evidence>
<comment type="caution">
    <text evidence="7">The sequence shown here is derived from an EMBL/GenBank/DDBJ whole genome shotgun (WGS) entry which is preliminary data.</text>
</comment>
<evidence type="ECO:0000313" key="6">
    <source>
        <dbReference type="EMBL" id="KHN69176.1"/>
    </source>
</evidence>
<dbReference type="GO" id="GO:0005840">
    <property type="term" value="C:ribosome"/>
    <property type="evidence" value="ECO:0007669"/>
    <property type="project" value="UniProtKB-KW"/>
</dbReference>
<dbReference type="Gene3D" id="3.30.63.20">
    <property type="match status" value="1"/>
</dbReference>
<feature type="region of interest" description="Disordered" evidence="5">
    <location>
        <begin position="1"/>
        <end position="31"/>
    </location>
</feature>
<reference evidence="7 8" key="1">
    <citation type="journal article" date="2014" name="MBio">
        <title>The Ordospora colligata genome; evolution of extreme reduction in microsporidia and host-to-parasite horizontal gene transfer.</title>
        <authorList>
            <person name="Pombert J.-F."/>
            <person name="Haag K.L."/>
            <person name="Beidas S."/>
            <person name="Ebert D."/>
            <person name="Keeling P.J."/>
        </authorList>
    </citation>
    <scope>NUCLEOTIDE SEQUENCE [LARGE SCALE GENOMIC DNA]</scope>
    <source>
        <strain evidence="7 8">OC4</strain>
    </source>
</reference>
<dbReference type="VEuPathDB" id="MicrosporidiaDB:M896_091070"/>
<dbReference type="VEuPathDB" id="MicrosporidiaDB:M896_091040"/>
<dbReference type="EMBL" id="JOKQ01000009">
    <property type="protein sequence ID" value="KHN69176.1"/>
    <property type="molecule type" value="Genomic_DNA"/>
</dbReference>
<name>A0A0B2UIW8_9MICR</name>